<accession>A0A0F5K5T1</accession>
<proteinExistence type="predicted"/>
<organism evidence="1 2">
    <name type="scientific">Robbsia andropogonis</name>
    <dbReference type="NCBI Taxonomy" id="28092"/>
    <lineage>
        <taxon>Bacteria</taxon>
        <taxon>Pseudomonadati</taxon>
        <taxon>Pseudomonadota</taxon>
        <taxon>Betaproteobacteria</taxon>
        <taxon>Burkholderiales</taxon>
        <taxon>Burkholderiaceae</taxon>
        <taxon>Robbsia</taxon>
    </lineage>
</organism>
<dbReference type="AlphaFoldDB" id="A0A0F5K5T1"/>
<protein>
    <submittedName>
        <fullName evidence="1">Uncharacterized protein</fullName>
    </submittedName>
</protein>
<gene>
    <name evidence="1" type="ORF">WM40_00760</name>
</gene>
<evidence type="ECO:0000313" key="2">
    <source>
        <dbReference type="Proteomes" id="UP000033618"/>
    </source>
</evidence>
<sequence length="136" mass="14361">MMSFRNASSTTPGIAALNLAEFRRRAECGSAVAVVRDRTSVKVIAVGLTPDARSVAWLRANEDTAAHFVSSLGNAFGKRIAEHTARELNLTSYGSVPLTASLIQNAIEMAESAKASLEGVAFMQTLHIKASLGTAL</sequence>
<comment type="caution">
    <text evidence="1">The sequence shown here is derived from an EMBL/GenBank/DDBJ whole genome shotgun (WGS) entry which is preliminary data.</text>
</comment>
<dbReference type="RefSeq" id="WP_024902576.1">
    <property type="nucleotide sequence ID" value="NZ_CADFGU010000001.1"/>
</dbReference>
<dbReference type="EMBL" id="LAQU01000001">
    <property type="protein sequence ID" value="KKB65209.1"/>
    <property type="molecule type" value="Genomic_DNA"/>
</dbReference>
<dbReference type="PATRIC" id="fig|28092.6.peg.174"/>
<name>A0A0F5K5T1_9BURK</name>
<reference evidence="1 2" key="1">
    <citation type="submission" date="2015-03" db="EMBL/GenBank/DDBJ databases">
        <title>Draft Genome Sequence of Burkholderia andropogonis type strain ICMP2807, isolated from Sorghum bicolor.</title>
        <authorList>
            <person name="Lopes-Santos L."/>
            <person name="Castro D.B."/>
            <person name="Ottoboni L.M."/>
            <person name="Park D."/>
            <person name="Weirc B.S."/>
            <person name="Destefano S.A."/>
        </authorList>
    </citation>
    <scope>NUCLEOTIDE SEQUENCE [LARGE SCALE GENOMIC DNA]</scope>
    <source>
        <strain evidence="1 2">ICMP2807</strain>
    </source>
</reference>
<evidence type="ECO:0000313" key="1">
    <source>
        <dbReference type="EMBL" id="KKB65209.1"/>
    </source>
</evidence>
<dbReference type="Proteomes" id="UP000033618">
    <property type="component" value="Unassembled WGS sequence"/>
</dbReference>
<keyword evidence="2" id="KW-1185">Reference proteome</keyword>
<dbReference type="STRING" id="28092.WM40_00760"/>